<reference evidence="1" key="1">
    <citation type="submission" date="2014-11" db="EMBL/GenBank/DDBJ databases">
        <authorList>
            <person name="Amaro Gonzalez C."/>
        </authorList>
    </citation>
    <scope>NUCLEOTIDE SEQUENCE</scope>
</reference>
<name>A0A0E9P7N0_ANGAN</name>
<dbReference type="EMBL" id="GBXM01108724">
    <property type="protein sequence ID" value="JAG99852.1"/>
    <property type="molecule type" value="Transcribed_RNA"/>
</dbReference>
<evidence type="ECO:0000313" key="1">
    <source>
        <dbReference type="EMBL" id="JAG99852.1"/>
    </source>
</evidence>
<dbReference type="AlphaFoldDB" id="A0A0E9P7N0"/>
<organism evidence="1">
    <name type="scientific">Anguilla anguilla</name>
    <name type="common">European freshwater eel</name>
    <name type="synonym">Muraena anguilla</name>
    <dbReference type="NCBI Taxonomy" id="7936"/>
    <lineage>
        <taxon>Eukaryota</taxon>
        <taxon>Metazoa</taxon>
        <taxon>Chordata</taxon>
        <taxon>Craniata</taxon>
        <taxon>Vertebrata</taxon>
        <taxon>Euteleostomi</taxon>
        <taxon>Actinopterygii</taxon>
        <taxon>Neopterygii</taxon>
        <taxon>Teleostei</taxon>
        <taxon>Anguilliformes</taxon>
        <taxon>Anguillidae</taxon>
        <taxon>Anguilla</taxon>
    </lineage>
</organism>
<proteinExistence type="predicted"/>
<sequence length="30" mass="3445">MCSGFCWKQSYLESVALTLLHLAFLKKTII</sequence>
<accession>A0A0E9P7N0</accession>
<reference evidence="1" key="2">
    <citation type="journal article" date="2015" name="Fish Shellfish Immunol.">
        <title>Early steps in the European eel (Anguilla anguilla)-Vibrio vulnificus interaction in the gills: Role of the RtxA13 toxin.</title>
        <authorList>
            <person name="Callol A."/>
            <person name="Pajuelo D."/>
            <person name="Ebbesson L."/>
            <person name="Teles M."/>
            <person name="MacKenzie S."/>
            <person name="Amaro C."/>
        </authorList>
    </citation>
    <scope>NUCLEOTIDE SEQUENCE</scope>
</reference>
<protein>
    <submittedName>
        <fullName evidence="1">Uncharacterized protein</fullName>
    </submittedName>
</protein>